<name>A0ABY3MCP3_9FLAO</name>
<dbReference type="RefSeq" id="WP_148380588.1">
    <property type="nucleotide sequence ID" value="NZ_VSKN01000004.1"/>
</dbReference>
<sequence>MNLIYLLGAGRSGTTLIATVLNSNASITTIGEMHQFYEYLEDDKKCSCEKPLNKCKFWCETYTCLDLKPVEISHNRKLVKIKEGHRNIPALLFKKKEDQEYLNTQTPIFECLKKNTETPWLLDSSKYVARYLLLKRSKKIKIKGIYVIRDVRGVINSFGKQVQTTKSPIATIIYYTLINLFAQLVCWLDKDVIKLKYEDFVDNPEKALDYILKNTINEEASVQLDNEFDMPHIIGGNRMKSNKQIIIKKDLNWKKTIPRNKQLLYYFLTFPLMILNKYKA</sequence>
<dbReference type="InterPro" id="IPR027417">
    <property type="entry name" value="P-loop_NTPase"/>
</dbReference>
<accession>A0ABY3MCP3</accession>
<gene>
    <name evidence="1" type="ORF">ES677_04775</name>
</gene>
<evidence type="ECO:0000313" key="2">
    <source>
        <dbReference type="Proteomes" id="UP000323621"/>
    </source>
</evidence>
<evidence type="ECO:0008006" key="3">
    <source>
        <dbReference type="Google" id="ProtNLM"/>
    </source>
</evidence>
<dbReference type="Proteomes" id="UP000323621">
    <property type="component" value="Unassembled WGS sequence"/>
</dbReference>
<dbReference type="SUPFAM" id="SSF52540">
    <property type="entry name" value="P-loop containing nucleoside triphosphate hydrolases"/>
    <property type="match status" value="1"/>
</dbReference>
<evidence type="ECO:0000313" key="1">
    <source>
        <dbReference type="EMBL" id="TYC15659.1"/>
    </source>
</evidence>
<comment type="caution">
    <text evidence="1">The sequence shown here is derived from an EMBL/GenBank/DDBJ whole genome shotgun (WGS) entry which is preliminary data.</text>
</comment>
<dbReference type="EMBL" id="VSKN01000004">
    <property type="protein sequence ID" value="TYC15659.1"/>
    <property type="molecule type" value="Genomic_DNA"/>
</dbReference>
<proteinExistence type="predicted"/>
<organism evidence="1 2">
    <name type="scientific">Bizionia gelidisalsuginis</name>
    <dbReference type="NCBI Taxonomy" id="291188"/>
    <lineage>
        <taxon>Bacteria</taxon>
        <taxon>Pseudomonadati</taxon>
        <taxon>Bacteroidota</taxon>
        <taxon>Flavobacteriia</taxon>
        <taxon>Flavobacteriales</taxon>
        <taxon>Flavobacteriaceae</taxon>
        <taxon>Bizionia</taxon>
    </lineage>
</organism>
<reference evidence="1 2" key="1">
    <citation type="submission" date="2019-08" db="EMBL/GenBank/DDBJ databases">
        <title>Genomes of Antarctic Bizionia species.</title>
        <authorList>
            <person name="Bowman J.P."/>
        </authorList>
    </citation>
    <scope>NUCLEOTIDE SEQUENCE [LARGE SCALE GENOMIC DNA]</scope>
    <source>
        <strain evidence="1 2">IC164</strain>
    </source>
</reference>
<keyword evidence="2" id="KW-1185">Reference proteome</keyword>
<protein>
    <recommendedName>
        <fullName evidence="3">Sulfotransferase</fullName>
    </recommendedName>
</protein>
<dbReference type="Gene3D" id="3.40.50.300">
    <property type="entry name" value="P-loop containing nucleotide triphosphate hydrolases"/>
    <property type="match status" value="1"/>
</dbReference>
<dbReference type="Pfam" id="PF13469">
    <property type="entry name" value="Sulfotransfer_3"/>
    <property type="match status" value="1"/>
</dbReference>